<keyword evidence="3" id="KW-1185">Reference proteome</keyword>
<evidence type="ECO:0000313" key="3">
    <source>
        <dbReference type="Proteomes" id="UP000054783"/>
    </source>
</evidence>
<reference evidence="2 3" key="1">
    <citation type="submission" date="2015-01" db="EMBL/GenBank/DDBJ databases">
        <title>Evolution of Trichinella species and genotypes.</title>
        <authorList>
            <person name="Korhonen P.K."/>
            <person name="Edoardo P."/>
            <person name="Giuseppe L.R."/>
            <person name="Gasser R.B."/>
        </authorList>
    </citation>
    <scope>NUCLEOTIDE SEQUENCE [LARGE SCALE GENOMIC DNA]</scope>
    <source>
        <strain evidence="2">ISS2496</strain>
    </source>
</reference>
<proteinExistence type="predicted"/>
<keyword evidence="1" id="KW-1133">Transmembrane helix</keyword>
<dbReference type="Proteomes" id="UP000054783">
    <property type="component" value="Unassembled WGS sequence"/>
</dbReference>
<name>A0A0V0YQU1_9BILA</name>
<organism evidence="2 3">
    <name type="scientific">Trichinella patagoniensis</name>
    <dbReference type="NCBI Taxonomy" id="990121"/>
    <lineage>
        <taxon>Eukaryota</taxon>
        <taxon>Metazoa</taxon>
        <taxon>Ecdysozoa</taxon>
        <taxon>Nematoda</taxon>
        <taxon>Enoplea</taxon>
        <taxon>Dorylaimia</taxon>
        <taxon>Trichinellida</taxon>
        <taxon>Trichinellidae</taxon>
        <taxon>Trichinella</taxon>
    </lineage>
</organism>
<comment type="caution">
    <text evidence="2">The sequence shown here is derived from an EMBL/GenBank/DDBJ whole genome shotgun (WGS) entry which is preliminary data.</text>
</comment>
<dbReference type="EMBL" id="JYDQ01003555">
    <property type="protein sequence ID" value="KRY02697.1"/>
    <property type="molecule type" value="Genomic_DNA"/>
</dbReference>
<evidence type="ECO:0000313" key="2">
    <source>
        <dbReference type="EMBL" id="KRY02697.1"/>
    </source>
</evidence>
<keyword evidence="1" id="KW-0812">Transmembrane</keyword>
<dbReference type="AlphaFoldDB" id="A0A0V0YQU1"/>
<accession>A0A0V0YQU1</accession>
<gene>
    <name evidence="2" type="ORF">T12_14337</name>
</gene>
<evidence type="ECO:0000256" key="1">
    <source>
        <dbReference type="SAM" id="Phobius"/>
    </source>
</evidence>
<protein>
    <submittedName>
        <fullName evidence="2">Uncharacterized protein</fullName>
    </submittedName>
</protein>
<keyword evidence="1" id="KW-0472">Membrane</keyword>
<feature type="transmembrane region" description="Helical" evidence="1">
    <location>
        <begin position="20"/>
        <end position="39"/>
    </location>
</feature>
<sequence length="45" mass="5401">MFWNHFTELHYNIKSEAATGLFLPLYGMISSSIDWYSYCAKRRHD</sequence>